<sequence>MEKLVQSRLSMTNSLERAKALEKSNSITKPKALVLLLKMVPTLMYSYIYPD</sequence>
<dbReference type="EMBL" id="LR902949">
    <property type="protein sequence ID" value="CAD7251294.1"/>
    <property type="molecule type" value="Genomic_DNA"/>
</dbReference>
<organism evidence="1">
    <name type="scientific">Darwinula stevensoni</name>
    <dbReference type="NCBI Taxonomy" id="69355"/>
    <lineage>
        <taxon>Eukaryota</taxon>
        <taxon>Metazoa</taxon>
        <taxon>Ecdysozoa</taxon>
        <taxon>Arthropoda</taxon>
        <taxon>Crustacea</taxon>
        <taxon>Oligostraca</taxon>
        <taxon>Ostracoda</taxon>
        <taxon>Podocopa</taxon>
        <taxon>Podocopida</taxon>
        <taxon>Darwinulocopina</taxon>
        <taxon>Darwinuloidea</taxon>
        <taxon>Darwinulidae</taxon>
        <taxon>Darwinula</taxon>
    </lineage>
</organism>
<accession>A0A7R9FQT4</accession>
<keyword evidence="2" id="KW-1185">Reference proteome</keyword>
<protein>
    <submittedName>
        <fullName evidence="1">Uncharacterized protein</fullName>
    </submittedName>
</protein>
<proteinExistence type="predicted"/>
<gene>
    <name evidence="1" type="ORF">DSTB1V02_LOCUS11061</name>
</gene>
<reference evidence="1" key="1">
    <citation type="submission" date="2020-11" db="EMBL/GenBank/DDBJ databases">
        <authorList>
            <person name="Tran Van P."/>
        </authorList>
    </citation>
    <scope>NUCLEOTIDE SEQUENCE</scope>
</reference>
<name>A0A7R9FQT4_9CRUS</name>
<dbReference type="Proteomes" id="UP000677054">
    <property type="component" value="Unassembled WGS sequence"/>
</dbReference>
<dbReference type="EMBL" id="CAJPEV010003432">
    <property type="protein sequence ID" value="CAG0899739.1"/>
    <property type="molecule type" value="Genomic_DNA"/>
</dbReference>
<evidence type="ECO:0000313" key="2">
    <source>
        <dbReference type="Proteomes" id="UP000677054"/>
    </source>
</evidence>
<dbReference type="AlphaFoldDB" id="A0A7R9FQT4"/>
<evidence type="ECO:0000313" key="1">
    <source>
        <dbReference type="EMBL" id="CAD7251294.1"/>
    </source>
</evidence>